<sequence length="78" mass="8871">MEVKEAIKSSGFIVEAGFGKMYKNEAESIIELLERGEVSRQIIEKMRNDKYDVWVSLPGGFTNSPDFILDIEREVTGE</sequence>
<accession>A0A6H1ZXX1</accession>
<name>A0A6H1ZXX1_9ZZZZ</name>
<evidence type="ECO:0000313" key="2">
    <source>
        <dbReference type="EMBL" id="QJI04106.1"/>
    </source>
</evidence>
<dbReference type="EMBL" id="MT145149">
    <property type="protein sequence ID" value="QJI04106.1"/>
    <property type="molecule type" value="Genomic_DNA"/>
</dbReference>
<protein>
    <submittedName>
        <fullName evidence="1">Uncharacterized protein</fullName>
    </submittedName>
</protein>
<proteinExistence type="predicted"/>
<evidence type="ECO:0000313" key="1">
    <source>
        <dbReference type="EMBL" id="QJA52319.1"/>
    </source>
</evidence>
<dbReference type="AlphaFoldDB" id="A0A6H1ZXX1"/>
<reference evidence="1" key="1">
    <citation type="submission" date="2020-03" db="EMBL/GenBank/DDBJ databases">
        <title>The deep terrestrial virosphere.</title>
        <authorList>
            <person name="Holmfeldt K."/>
            <person name="Nilsson E."/>
            <person name="Simone D."/>
            <person name="Lopez-Fernandez M."/>
            <person name="Wu X."/>
            <person name="de Brujin I."/>
            <person name="Lundin D."/>
            <person name="Andersson A."/>
            <person name="Bertilsson S."/>
            <person name="Dopson M."/>
        </authorList>
    </citation>
    <scope>NUCLEOTIDE SEQUENCE</scope>
    <source>
        <strain evidence="1">TM448A02610</strain>
        <strain evidence="2">TM448B06079</strain>
    </source>
</reference>
<organism evidence="1">
    <name type="scientific">viral metagenome</name>
    <dbReference type="NCBI Taxonomy" id="1070528"/>
    <lineage>
        <taxon>unclassified sequences</taxon>
        <taxon>metagenomes</taxon>
        <taxon>organismal metagenomes</taxon>
    </lineage>
</organism>
<gene>
    <name evidence="1" type="ORF">TM448A02610_0010</name>
    <name evidence="2" type="ORF">TM448B06079_0002</name>
</gene>
<dbReference type="EMBL" id="MT144330">
    <property type="protein sequence ID" value="QJA52319.1"/>
    <property type="molecule type" value="Genomic_DNA"/>
</dbReference>